<keyword evidence="2" id="KW-0812">Transmembrane</keyword>
<keyword evidence="2" id="KW-0472">Membrane</keyword>
<organism evidence="3 4">
    <name type="scientific">Cercophora newfieldiana</name>
    <dbReference type="NCBI Taxonomy" id="92897"/>
    <lineage>
        <taxon>Eukaryota</taxon>
        <taxon>Fungi</taxon>
        <taxon>Dikarya</taxon>
        <taxon>Ascomycota</taxon>
        <taxon>Pezizomycotina</taxon>
        <taxon>Sordariomycetes</taxon>
        <taxon>Sordariomycetidae</taxon>
        <taxon>Sordariales</taxon>
        <taxon>Lasiosphaeriaceae</taxon>
        <taxon>Cercophora</taxon>
    </lineage>
</organism>
<gene>
    <name evidence="3" type="ORF">B0T16DRAFT_490885</name>
</gene>
<evidence type="ECO:0000313" key="3">
    <source>
        <dbReference type="EMBL" id="KAK0647980.1"/>
    </source>
</evidence>
<dbReference type="Proteomes" id="UP001174936">
    <property type="component" value="Unassembled WGS sequence"/>
</dbReference>
<feature type="compositionally biased region" description="Acidic residues" evidence="1">
    <location>
        <begin position="49"/>
        <end position="73"/>
    </location>
</feature>
<dbReference type="AlphaFoldDB" id="A0AA39Y9S9"/>
<evidence type="ECO:0000313" key="4">
    <source>
        <dbReference type="Proteomes" id="UP001174936"/>
    </source>
</evidence>
<name>A0AA39Y9S9_9PEZI</name>
<dbReference type="EMBL" id="JAULSV010000003">
    <property type="protein sequence ID" value="KAK0647980.1"/>
    <property type="molecule type" value="Genomic_DNA"/>
</dbReference>
<proteinExistence type="predicted"/>
<feature type="compositionally biased region" description="Basic and acidic residues" evidence="1">
    <location>
        <begin position="113"/>
        <end position="122"/>
    </location>
</feature>
<evidence type="ECO:0000256" key="2">
    <source>
        <dbReference type="SAM" id="Phobius"/>
    </source>
</evidence>
<protein>
    <submittedName>
        <fullName evidence="3">Uncharacterized protein</fullName>
    </submittedName>
</protein>
<feature type="region of interest" description="Disordered" evidence="1">
    <location>
        <begin position="102"/>
        <end position="122"/>
    </location>
</feature>
<reference evidence="3" key="1">
    <citation type="submission" date="2023-06" db="EMBL/GenBank/DDBJ databases">
        <title>Genome-scale phylogeny and comparative genomics of the fungal order Sordariales.</title>
        <authorList>
            <consortium name="Lawrence Berkeley National Laboratory"/>
            <person name="Hensen N."/>
            <person name="Bonometti L."/>
            <person name="Westerberg I."/>
            <person name="Brannstrom I.O."/>
            <person name="Guillou S."/>
            <person name="Cros-Aarteil S."/>
            <person name="Calhoun S."/>
            <person name="Haridas S."/>
            <person name="Kuo A."/>
            <person name="Mondo S."/>
            <person name="Pangilinan J."/>
            <person name="Riley R."/>
            <person name="Labutti K."/>
            <person name="Andreopoulos B."/>
            <person name="Lipzen A."/>
            <person name="Chen C."/>
            <person name="Yanf M."/>
            <person name="Daum C."/>
            <person name="Ng V."/>
            <person name="Clum A."/>
            <person name="Steindorff A."/>
            <person name="Ohm R."/>
            <person name="Martin F."/>
            <person name="Silar P."/>
            <person name="Natvig D."/>
            <person name="Lalanne C."/>
            <person name="Gautier V."/>
            <person name="Ament-Velasquez S.L."/>
            <person name="Kruys A."/>
            <person name="Hutchinson M.I."/>
            <person name="Powell A.J."/>
            <person name="Barry K."/>
            <person name="Miller A.N."/>
            <person name="Grigoriev I.V."/>
            <person name="Debuchy R."/>
            <person name="Gladieux P."/>
            <person name="Thoren M.H."/>
            <person name="Johannesson H."/>
        </authorList>
    </citation>
    <scope>NUCLEOTIDE SEQUENCE</scope>
    <source>
        <strain evidence="3">SMH2532-1</strain>
    </source>
</reference>
<sequence length="685" mass="76501">MFTDTAPAMSTSSAIVEPGTQWLSCFKHPRRFDPHPQNLTYLKYLDTIESESESEGESADDSDEPDETEEDGVDAPAGVLEGDDIPTPHRLVAACEEIPTSAVRRLRQSPPGAEKKSIHRHPDQQDEVAVFVEHWLDSRSSAPKSKPFVALLDDQIDWVGGATQGQGQADDEAYAGGLSGGDLSKRLKVPRFAETTPSARANTNCDKAGQAHRRVIYIPDMDAPEMETLASTASLTQREALLTYLDHHVKLEPLIGVSIPSNGFRVFVLHIHLPLFALRKHENLFRDPRETSDGAPLRRSWAVPSIRPASPSHKANTQSCLYEVQKSMTLCGIDDQVWTVYGTTDTEFDGAKSEDSVIHHHEDWIKTKRRLDPLTHRMLPACSRSPRKAPANASFNDARKYFWTVLDSWSADLENEYSVVLKSLREVLEHGCPNEIRKNVREFDKWNNHVLGLLQRILPILSDTIDAFDSFKTDLGYFSLEHKSQYLHNVQKRFQALKKFRTRFRDLESSAKINGKKVDKQIGFESHDAAVKVEVLAILAILFSPLSLVTAMFNIQTLPFSLSAGSFTISFVIVVVAYAAAYRIVLGWSGTIAPFIRDLYNYLTPFFHVALARTQSSLKAAINIVTAKAQVVPELQGSQPAECPAIPIQPPSPVCPRRRTSTWPLRSLSWKRPGNPPDNVELDVV</sequence>
<feature type="transmembrane region" description="Helical" evidence="2">
    <location>
        <begin position="567"/>
        <end position="588"/>
    </location>
</feature>
<feature type="transmembrane region" description="Helical" evidence="2">
    <location>
        <begin position="535"/>
        <end position="555"/>
    </location>
</feature>
<accession>A0AA39Y9S9</accession>
<keyword evidence="4" id="KW-1185">Reference proteome</keyword>
<comment type="caution">
    <text evidence="3">The sequence shown here is derived from an EMBL/GenBank/DDBJ whole genome shotgun (WGS) entry which is preliminary data.</text>
</comment>
<evidence type="ECO:0000256" key="1">
    <source>
        <dbReference type="SAM" id="MobiDB-lite"/>
    </source>
</evidence>
<feature type="region of interest" description="Disordered" evidence="1">
    <location>
        <begin position="49"/>
        <end position="86"/>
    </location>
</feature>
<keyword evidence="2" id="KW-1133">Transmembrane helix</keyword>